<evidence type="ECO:0000313" key="2">
    <source>
        <dbReference type="Proteomes" id="UP001230649"/>
    </source>
</evidence>
<keyword evidence="2" id="KW-1185">Reference proteome</keyword>
<accession>A0ACC2VEG6</accession>
<proteinExistence type="predicted"/>
<comment type="caution">
    <text evidence="1">The sequence shown here is derived from an EMBL/GenBank/DDBJ whole genome shotgun (WGS) entry which is preliminary data.</text>
</comment>
<reference evidence="1" key="1">
    <citation type="submission" date="2023-04" db="EMBL/GenBank/DDBJ databases">
        <title>Draft Genome sequencing of Naganishia species isolated from polar environments using Oxford Nanopore Technology.</title>
        <authorList>
            <person name="Leo P."/>
            <person name="Venkateswaran K."/>
        </authorList>
    </citation>
    <scope>NUCLEOTIDE SEQUENCE</scope>
    <source>
        <strain evidence="1">MNA-CCFEE 5262</strain>
    </source>
</reference>
<organism evidence="1 2">
    <name type="scientific">Naganishia adeliensis</name>
    <dbReference type="NCBI Taxonomy" id="92952"/>
    <lineage>
        <taxon>Eukaryota</taxon>
        <taxon>Fungi</taxon>
        <taxon>Dikarya</taxon>
        <taxon>Basidiomycota</taxon>
        <taxon>Agaricomycotina</taxon>
        <taxon>Tremellomycetes</taxon>
        <taxon>Filobasidiales</taxon>
        <taxon>Filobasidiaceae</taxon>
        <taxon>Naganishia</taxon>
    </lineage>
</organism>
<dbReference type="Proteomes" id="UP001230649">
    <property type="component" value="Unassembled WGS sequence"/>
</dbReference>
<protein>
    <submittedName>
        <fullName evidence="1">Uncharacterized protein</fullName>
    </submittedName>
</protein>
<gene>
    <name evidence="1" type="ORF">QFC20_006233</name>
</gene>
<sequence>MRSSTILLLTLRALSQEAIKNLVLAGVGRLIVMDDQVVSERDLGAGLLFREKDGDVGKMASLTGNKHPSNIRSPRVLAALPQIKSLNPLVTVTPLSTLSPFVVPASGEQPTETIEEFLKREKVDLVCATDLAKEQLSRINQACRDTNTLFYGAGSYGYFGYIFNDLGDNFEWVTSQTSSTTTSNTTITSQAKAAKKQVSYSPFEEALSKSNPFEGLKRNETRDKLPALVLGILAVWEYQSRHNGNLPESDEATAELHEIAEKKRVDFGINEKALKAVPEDVISHLAKSAPCEFAPTAAILGGLLAQDILRALSRKEKPIMNLLCVDTMGGNGAVTRWGLSEEVDV</sequence>
<name>A0ACC2VEG6_9TREE</name>
<dbReference type="EMBL" id="JASBWS010000105">
    <property type="protein sequence ID" value="KAJ9097320.1"/>
    <property type="molecule type" value="Genomic_DNA"/>
</dbReference>
<evidence type="ECO:0000313" key="1">
    <source>
        <dbReference type="EMBL" id="KAJ9097320.1"/>
    </source>
</evidence>